<dbReference type="GO" id="GO:0004674">
    <property type="term" value="F:protein serine/threonine kinase activity"/>
    <property type="evidence" value="ECO:0007669"/>
    <property type="project" value="UniProtKB-KW"/>
</dbReference>
<dbReference type="InterPro" id="IPR018247">
    <property type="entry name" value="EF_Hand_1_Ca_BS"/>
</dbReference>
<comment type="cofactor">
    <cofactor evidence="1">
        <name>Mg(2+)</name>
        <dbReference type="ChEBI" id="CHEBI:18420"/>
    </cofactor>
</comment>
<evidence type="ECO:0000256" key="5">
    <source>
        <dbReference type="ARBA" id="ARBA00022741"/>
    </source>
</evidence>
<dbReference type="FunFam" id="1.10.510.10:FF:000571">
    <property type="entry name" value="Maternal embryonic leucine zipper kinase"/>
    <property type="match status" value="1"/>
</dbReference>
<gene>
    <name evidence="13" type="ORF">PGLA2088_LOCUS47099</name>
</gene>
<keyword evidence="5 10" id="KW-0547">Nucleotide-binding</keyword>
<evidence type="ECO:0000256" key="3">
    <source>
        <dbReference type="ARBA" id="ARBA00022527"/>
    </source>
</evidence>
<evidence type="ECO:0000256" key="9">
    <source>
        <dbReference type="ARBA" id="ARBA00024334"/>
    </source>
</evidence>
<keyword evidence="6" id="KW-0418">Kinase</keyword>
<dbReference type="SMART" id="SM00220">
    <property type="entry name" value="S_TKc"/>
    <property type="match status" value="1"/>
</dbReference>
<dbReference type="SUPFAM" id="SSF47473">
    <property type="entry name" value="EF-hand"/>
    <property type="match status" value="1"/>
</dbReference>
<comment type="subunit">
    <text evidence="2">Monomer.</text>
</comment>
<dbReference type="InterPro" id="IPR000719">
    <property type="entry name" value="Prot_kinase_dom"/>
</dbReference>
<feature type="domain" description="EF-hand" evidence="12">
    <location>
        <begin position="431"/>
        <end position="466"/>
    </location>
</feature>
<dbReference type="PROSITE" id="PS50222">
    <property type="entry name" value="EF_HAND_2"/>
    <property type="match status" value="1"/>
</dbReference>
<feature type="domain" description="Protein kinase" evidence="11">
    <location>
        <begin position="48"/>
        <end position="309"/>
    </location>
</feature>
<accession>A0A813LSM5</accession>
<dbReference type="Pfam" id="PF00069">
    <property type="entry name" value="Pkinase"/>
    <property type="match status" value="1"/>
</dbReference>
<dbReference type="PROSITE" id="PS50011">
    <property type="entry name" value="PROTEIN_KINASE_DOM"/>
    <property type="match status" value="1"/>
</dbReference>
<protein>
    <recommendedName>
        <fullName evidence="15">Non-specific serine/threonine protein kinase</fullName>
    </recommendedName>
</protein>
<dbReference type="PANTHER" id="PTHR24349">
    <property type="entry name" value="SERINE/THREONINE-PROTEIN KINASE"/>
    <property type="match status" value="1"/>
</dbReference>
<evidence type="ECO:0000256" key="6">
    <source>
        <dbReference type="ARBA" id="ARBA00022777"/>
    </source>
</evidence>
<evidence type="ECO:0000259" key="12">
    <source>
        <dbReference type="PROSITE" id="PS50222"/>
    </source>
</evidence>
<dbReference type="EMBL" id="CAJNNW010036408">
    <property type="protein sequence ID" value="CAE8734019.1"/>
    <property type="molecule type" value="Genomic_DNA"/>
</dbReference>
<keyword evidence="8 10" id="KW-0067">ATP-binding</keyword>
<dbReference type="InterPro" id="IPR011009">
    <property type="entry name" value="Kinase-like_dom_sf"/>
</dbReference>
<evidence type="ECO:0000256" key="8">
    <source>
        <dbReference type="ARBA" id="ARBA00022840"/>
    </source>
</evidence>
<reference evidence="13" key="1">
    <citation type="submission" date="2021-02" db="EMBL/GenBank/DDBJ databases">
        <authorList>
            <person name="Dougan E. K."/>
            <person name="Rhodes N."/>
            <person name="Thang M."/>
            <person name="Chan C."/>
        </authorList>
    </citation>
    <scope>NUCLEOTIDE SEQUENCE</scope>
</reference>
<keyword evidence="7" id="KW-0106">Calcium</keyword>
<evidence type="ECO:0000313" key="14">
    <source>
        <dbReference type="Proteomes" id="UP000626109"/>
    </source>
</evidence>
<evidence type="ECO:0000256" key="4">
    <source>
        <dbReference type="ARBA" id="ARBA00022679"/>
    </source>
</evidence>
<name>A0A813LSM5_POLGL</name>
<evidence type="ECO:0008006" key="15">
    <source>
        <dbReference type="Google" id="ProtNLM"/>
    </source>
</evidence>
<evidence type="ECO:0000256" key="10">
    <source>
        <dbReference type="PROSITE-ProRule" id="PRU10141"/>
    </source>
</evidence>
<comment type="similarity">
    <text evidence="9">Belongs to the protein kinase superfamily. Ser/Thr protein kinase family. CDPK subfamily.</text>
</comment>
<dbReference type="PROSITE" id="PS00108">
    <property type="entry name" value="PROTEIN_KINASE_ST"/>
    <property type="match status" value="1"/>
</dbReference>
<dbReference type="InterPro" id="IPR050205">
    <property type="entry name" value="CDPK_Ser/Thr_kinases"/>
</dbReference>
<evidence type="ECO:0000256" key="7">
    <source>
        <dbReference type="ARBA" id="ARBA00022837"/>
    </source>
</evidence>
<evidence type="ECO:0000256" key="2">
    <source>
        <dbReference type="ARBA" id="ARBA00011245"/>
    </source>
</evidence>
<dbReference type="SUPFAM" id="SSF56112">
    <property type="entry name" value="Protein kinase-like (PK-like)"/>
    <property type="match status" value="1"/>
</dbReference>
<dbReference type="GO" id="GO:0005509">
    <property type="term" value="F:calcium ion binding"/>
    <property type="evidence" value="ECO:0007669"/>
    <property type="project" value="InterPro"/>
</dbReference>
<dbReference type="AlphaFoldDB" id="A0A813LSM5"/>
<dbReference type="CDD" id="cd05117">
    <property type="entry name" value="STKc_CAMK"/>
    <property type="match status" value="1"/>
</dbReference>
<evidence type="ECO:0000256" key="1">
    <source>
        <dbReference type="ARBA" id="ARBA00001946"/>
    </source>
</evidence>
<organism evidence="13 14">
    <name type="scientific">Polarella glacialis</name>
    <name type="common">Dinoflagellate</name>
    <dbReference type="NCBI Taxonomy" id="89957"/>
    <lineage>
        <taxon>Eukaryota</taxon>
        <taxon>Sar</taxon>
        <taxon>Alveolata</taxon>
        <taxon>Dinophyceae</taxon>
        <taxon>Suessiales</taxon>
        <taxon>Suessiaceae</taxon>
        <taxon>Polarella</taxon>
    </lineage>
</organism>
<dbReference type="GO" id="GO:0005524">
    <property type="term" value="F:ATP binding"/>
    <property type="evidence" value="ECO:0007669"/>
    <property type="project" value="UniProtKB-UniRule"/>
</dbReference>
<dbReference type="InterPro" id="IPR017441">
    <property type="entry name" value="Protein_kinase_ATP_BS"/>
</dbReference>
<dbReference type="PROSITE" id="PS00107">
    <property type="entry name" value="PROTEIN_KINASE_ATP"/>
    <property type="match status" value="1"/>
</dbReference>
<keyword evidence="4" id="KW-0808">Transferase</keyword>
<proteinExistence type="inferred from homology"/>
<evidence type="ECO:0000259" key="11">
    <source>
        <dbReference type="PROSITE" id="PS50011"/>
    </source>
</evidence>
<dbReference type="Gene3D" id="1.10.510.10">
    <property type="entry name" value="Transferase(Phosphotransferase) domain 1"/>
    <property type="match status" value="1"/>
</dbReference>
<evidence type="ECO:0000313" key="13">
    <source>
        <dbReference type="EMBL" id="CAE8734019.1"/>
    </source>
</evidence>
<dbReference type="Gene3D" id="1.10.238.10">
    <property type="entry name" value="EF-hand"/>
    <property type="match status" value="2"/>
</dbReference>
<dbReference type="PROSITE" id="PS00018">
    <property type="entry name" value="EF_HAND_1"/>
    <property type="match status" value="1"/>
</dbReference>
<dbReference type="InterPro" id="IPR011992">
    <property type="entry name" value="EF-hand-dom_pair"/>
</dbReference>
<dbReference type="InterPro" id="IPR002048">
    <property type="entry name" value="EF_hand_dom"/>
</dbReference>
<comment type="caution">
    <text evidence="13">The sequence shown here is derived from an EMBL/GenBank/DDBJ whole genome shotgun (WGS) entry which is preliminary data.</text>
</comment>
<sequence length="553" mass="61532">MLLGSSKPVKQDGCKLEVAQKGAMDRLGRLGVTGRYFRLPKRIEDDLILEDTVLGTGYNGAVVSAVSRVRKTKDMDSVKFAVKSFSLRGIDEAAKIQLAGELEVFLSMDHPHVARLHGVYEAEEKISLAMECMTGGELFDRVVQTEVFTEKDAALSTWHMLQSVSYIHREGVVHRDLKLENFLYDAPGSEFLKLIDFGFSKFYKDLKMNEALGTLHYAAPEVLRKDYRSGSCDMWSLGVIVFILLSGCMPFARETDAETMRAIVKGSYTMKPGRWGHISKQGIDFVRRLLVVNPKERLTAKGALVHPWIMQRRGGSGDFVGGTELSIAQGFISFAKATRFRRACLQLMAWSLTLDERRQLRQAFIELSDSHGGVVKKKDLDELLKGRICDVEGKPCPTLIEAVAMLDFGPNDEIRYSDFLAAMMACTDFDAREGAMRATFRRLDANGGGYISEKDLQEVLGEGADVRGIILEIADEARYNGEVPAHHKVSVEEFMAYLKGGDQQLESHGIPEKWQYSALAMRPAAAVKEKGMHGRLKARLRALIGRNGEFGGA</sequence>
<dbReference type="Proteomes" id="UP000626109">
    <property type="component" value="Unassembled WGS sequence"/>
</dbReference>
<keyword evidence="3" id="KW-0723">Serine/threonine-protein kinase</keyword>
<feature type="binding site" evidence="10">
    <location>
        <position position="83"/>
    </location>
    <ligand>
        <name>ATP</name>
        <dbReference type="ChEBI" id="CHEBI:30616"/>
    </ligand>
</feature>
<dbReference type="InterPro" id="IPR008271">
    <property type="entry name" value="Ser/Thr_kinase_AS"/>
</dbReference>